<protein>
    <submittedName>
        <fullName evidence="2">Uncharacterized protein</fullName>
    </submittedName>
</protein>
<feature type="region of interest" description="Disordered" evidence="1">
    <location>
        <begin position="1"/>
        <end position="20"/>
    </location>
</feature>
<accession>A0A8J2KYI1</accession>
<proteinExistence type="predicted"/>
<evidence type="ECO:0000313" key="2">
    <source>
        <dbReference type="EMBL" id="CAG7825699.1"/>
    </source>
</evidence>
<dbReference type="AlphaFoldDB" id="A0A8J2KYI1"/>
<dbReference type="EMBL" id="CAJVCH010537253">
    <property type="protein sequence ID" value="CAG7825699.1"/>
    <property type="molecule type" value="Genomic_DNA"/>
</dbReference>
<keyword evidence="3" id="KW-1185">Reference proteome</keyword>
<name>A0A8J2KYI1_9HEXA</name>
<comment type="caution">
    <text evidence="2">The sequence shown here is derived from an EMBL/GenBank/DDBJ whole genome shotgun (WGS) entry which is preliminary data.</text>
</comment>
<evidence type="ECO:0000256" key="1">
    <source>
        <dbReference type="SAM" id="MobiDB-lite"/>
    </source>
</evidence>
<evidence type="ECO:0000313" key="3">
    <source>
        <dbReference type="Proteomes" id="UP000708208"/>
    </source>
</evidence>
<feature type="non-terminal residue" evidence="2">
    <location>
        <position position="1"/>
    </location>
</feature>
<dbReference type="Proteomes" id="UP000708208">
    <property type="component" value="Unassembled WGS sequence"/>
</dbReference>
<organism evidence="2 3">
    <name type="scientific">Allacma fusca</name>
    <dbReference type="NCBI Taxonomy" id="39272"/>
    <lineage>
        <taxon>Eukaryota</taxon>
        <taxon>Metazoa</taxon>
        <taxon>Ecdysozoa</taxon>
        <taxon>Arthropoda</taxon>
        <taxon>Hexapoda</taxon>
        <taxon>Collembola</taxon>
        <taxon>Symphypleona</taxon>
        <taxon>Sminthuridae</taxon>
        <taxon>Allacma</taxon>
    </lineage>
</organism>
<reference evidence="2" key="1">
    <citation type="submission" date="2021-06" db="EMBL/GenBank/DDBJ databases">
        <authorList>
            <person name="Hodson N. C."/>
            <person name="Mongue J. A."/>
            <person name="Jaron S. K."/>
        </authorList>
    </citation>
    <scope>NUCLEOTIDE SEQUENCE</scope>
</reference>
<gene>
    <name evidence="2" type="ORF">AFUS01_LOCUS35797</name>
</gene>
<sequence length="20" mass="2261">ALCKEHGWNTFPIESTGQKD</sequence>